<dbReference type="PANTHER" id="PTHR43527:SF2">
    <property type="entry name" value="4-DIPHOSPHOCYTIDYL-2-C-METHYL-D-ERYTHRITOL KINASE, CHLOROPLASTIC"/>
    <property type="match status" value="1"/>
</dbReference>
<gene>
    <name evidence="6" type="ORF">METZ01_LOCUS433972</name>
</gene>
<keyword evidence="3" id="KW-0418">Kinase</keyword>
<proteinExistence type="inferred from homology"/>
<feature type="non-terminal residue" evidence="6">
    <location>
        <position position="228"/>
    </location>
</feature>
<dbReference type="InterPro" id="IPR036554">
    <property type="entry name" value="GHMP_kinase_C_sf"/>
</dbReference>
<dbReference type="InterPro" id="IPR006204">
    <property type="entry name" value="GHMP_kinase_N_dom"/>
</dbReference>
<evidence type="ECO:0000256" key="2">
    <source>
        <dbReference type="ARBA" id="ARBA00022741"/>
    </source>
</evidence>
<keyword evidence="4" id="KW-0067">ATP-binding</keyword>
<dbReference type="PANTHER" id="PTHR43527">
    <property type="entry name" value="4-DIPHOSPHOCYTIDYL-2-C-METHYL-D-ERYTHRITOL KINASE, CHLOROPLASTIC"/>
    <property type="match status" value="1"/>
</dbReference>
<dbReference type="GO" id="GO:0005524">
    <property type="term" value="F:ATP binding"/>
    <property type="evidence" value="ECO:0007669"/>
    <property type="project" value="UniProtKB-KW"/>
</dbReference>
<dbReference type="HAMAP" id="MF_00061">
    <property type="entry name" value="IspE"/>
    <property type="match status" value="1"/>
</dbReference>
<dbReference type="InterPro" id="IPR014721">
    <property type="entry name" value="Ribsml_uS5_D2-typ_fold_subgr"/>
</dbReference>
<dbReference type="NCBIfam" id="TIGR00154">
    <property type="entry name" value="ispE"/>
    <property type="match status" value="1"/>
</dbReference>
<dbReference type="GO" id="GO:0050515">
    <property type="term" value="F:4-(cytidine 5'-diphospho)-2-C-methyl-D-erythritol kinase activity"/>
    <property type="evidence" value="ECO:0007669"/>
    <property type="project" value="InterPro"/>
</dbReference>
<evidence type="ECO:0000256" key="4">
    <source>
        <dbReference type="ARBA" id="ARBA00022840"/>
    </source>
</evidence>
<dbReference type="InterPro" id="IPR004424">
    <property type="entry name" value="IspE"/>
</dbReference>
<evidence type="ECO:0000259" key="5">
    <source>
        <dbReference type="Pfam" id="PF00288"/>
    </source>
</evidence>
<keyword evidence="2" id="KW-0547">Nucleotide-binding</keyword>
<dbReference type="Gene3D" id="3.30.70.890">
    <property type="entry name" value="GHMP kinase, C-terminal domain"/>
    <property type="match status" value="1"/>
</dbReference>
<dbReference type="Gene3D" id="3.30.230.10">
    <property type="match status" value="1"/>
</dbReference>
<evidence type="ECO:0000256" key="1">
    <source>
        <dbReference type="ARBA" id="ARBA00022679"/>
    </source>
</evidence>
<dbReference type="SUPFAM" id="SSF55060">
    <property type="entry name" value="GHMP Kinase, C-terminal domain"/>
    <property type="match status" value="1"/>
</dbReference>
<dbReference type="SUPFAM" id="SSF54211">
    <property type="entry name" value="Ribosomal protein S5 domain 2-like"/>
    <property type="match status" value="1"/>
</dbReference>
<dbReference type="EMBL" id="UINC01174807">
    <property type="protein sequence ID" value="SVD81118.1"/>
    <property type="molecule type" value="Genomic_DNA"/>
</dbReference>
<feature type="domain" description="GHMP kinase N-terminal" evidence="5">
    <location>
        <begin position="68"/>
        <end position="145"/>
    </location>
</feature>
<dbReference type="GO" id="GO:0016114">
    <property type="term" value="P:terpenoid biosynthetic process"/>
    <property type="evidence" value="ECO:0007669"/>
    <property type="project" value="InterPro"/>
</dbReference>
<dbReference type="InterPro" id="IPR020568">
    <property type="entry name" value="Ribosomal_Su5_D2-typ_SF"/>
</dbReference>
<name>A0A382YF32_9ZZZZ</name>
<accession>A0A382YF32</accession>
<evidence type="ECO:0000313" key="6">
    <source>
        <dbReference type="EMBL" id="SVD81118.1"/>
    </source>
</evidence>
<sequence>MRHLEFAPAKLNLWLKVQEKREDGYHEIETLIVPIATIKDDLHFDLNLGEGELIFECNDTSLGLDCENLVLQALNAFQCETGNRVYGKIRLVKRIPIGAGLGGGSSDAAATLRTINKILECPLPLDVLYSLAASIGSDVPFFLEGSPAICSGRGEKIQLLEDLVPVQPVVLVKPGFGISSAWAYSKWSEAEVLPDVNYAPQVAAWGELYNDLEVPVFQKYLCLANMKM</sequence>
<protein>
    <recommendedName>
        <fullName evidence="5">GHMP kinase N-terminal domain-containing protein</fullName>
    </recommendedName>
</protein>
<dbReference type="AlphaFoldDB" id="A0A382YF32"/>
<keyword evidence="1" id="KW-0808">Transferase</keyword>
<evidence type="ECO:0000256" key="3">
    <source>
        <dbReference type="ARBA" id="ARBA00022777"/>
    </source>
</evidence>
<reference evidence="6" key="1">
    <citation type="submission" date="2018-05" db="EMBL/GenBank/DDBJ databases">
        <authorList>
            <person name="Lanie J.A."/>
            <person name="Ng W.-L."/>
            <person name="Kazmierczak K.M."/>
            <person name="Andrzejewski T.M."/>
            <person name="Davidsen T.M."/>
            <person name="Wayne K.J."/>
            <person name="Tettelin H."/>
            <person name="Glass J.I."/>
            <person name="Rusch D."/>
            <person name="Podicherti R."/>
            <person name="Tsui H.-C.T."/>
            <person name="Winkler M.E."/>
        </authorList>
    </citation>
    <scope>NUCLEOTIDE SEQUENCE</scope>
</reference>
<dbReference type="Pfam" id="PF00288">
    <property type="entry name" value="GHMP_kinases_N"/>
    <property type="match status" value="1"/>
</dbReference>
<organism evidence="6">
    <name type="scientific">marine metagenome</name>
    <dbReference type="NCBI Taxonomy" id="408172"/>
    <lineage>
        <taxon>unclassified sequences</taxon>
        <taxon>metagenomes</taxon>
        <taxon>ecological metagenomes</taxon>
    </lineage>
</organism>